<evidence type="ECO:0000313" key="3">
    <source>
        <dbReference type="Proteomes" id="UP000749646"/>
    </source>
</evidence>
<evidence type="ECO:0000256" key="1">
    <source>
        <dbReference type="SAM" id="MobiDB-lite"/>
    </source>
</evidence>
<feature type="region of interest" description="Disordered" evidence="1">
    <location>
        <begin position="118"/>
        <end position="208"/>
    </location>
</feature>
<dbReference type="OrthoDB" id="2426448at2759"/>
<comment type="caution">
    <text evidence="2">The sequence shown here is derived from an EMBL/GenBank/DDBJ whole genome shotgun (WGS) entry which is preliminary data.</text>
</comment>
<organism evidence="2 3">
    <name type="scientific">Modicella reniformis</name>
    <dbReference type="NCBI Taxonomy" id="1440133"/>
    <lineage>
        <taxon>Eukaryota</taxon>
        <taxon>Fungi</taxon>
        <taxon>Fungi incertae sedis</taxon>
        <taxon>Mucoromycota</taxon>
        <taxon>Mortierellomycotina</taxon>
        <taxon>Mortierellomycetes</taxon>
        <taxon>Mortierellales</taxon>
        <taxon>Mortierellaceae</taxon>
        <taxon>Modicella</taxon>
    </lineage>
</organism>
<name>A0A9P6IV69_9FUNG</name>
<dbReference type="Proteomes" id="UP000749646">
    <property type="component" value="Unassembled WGS sequence"/>
</dbReference>
<proteinExistence type="predicted"/>
<evidence type="ECO:0000313" key="2">
    <source>
        <dbReference type="EMBL" id="KAF9948540.1"/>
    </source>
</evidence>
<reference evidence="2" key="1">
    <citation type="journal article" date="2020" name="Fungal Divers.">
        <title>Resolving the Mortierellaceae phylogeny through synthesis of multi-gene phylogenetics and phylogenomics.</title>
        <authorList>
            <person name="Vandepol N."/>
            <person name="Liber J."/>
            <person name="Desiro A."/>
            <person name="Na H."/>
            <person name="Kennedy M."/>
            <person name="Barry K."/>
            <person name="Grigoriev I.V."/>
            <person name="Miller A.N."/>
            <person name="O'Donnell K."/>
            <person name="Stajich J.E."/>
            <person name="Bonito G."/>
        </authorList>
    </citation>
    <scope>NUCLEOTIDE SEQUENCE</scope>
    <source>
        <strain evidence="2">MES-2147</strain>
    </source>
</reference>
<protein>
    <submittedName>
        <fullName evidence="2">Uncharacterized protein</fullName>
    </submittedName>
</protein>
<dbReference type="AlphaFoldDB" id="A0A9P6IV69"/>
<sequence>MEHLEWAMKEAETEHVSIRAFAEKFNFIDRQTTEEAFTNLIGNTKIGKARRERLEKSFTTFKANAAEGYWSKRYGINQAGIIATKAAVDSMNAGHRQSKILYENHFQNAEGSSAIDSEVRAGDQEHPQVQNYSTTPPGTPPPPSYSGVACPSADSTSLPRVPGTSADLISPPGAPGTSAKSISLPRSVAPSTDSIPLPRAPDPSTNSIALPGAACPSIKSAFPGAVAPGSAATIGGSSTAPLNPCRIDTSDTGAAPVAPSSDDPLGILDSEEQTILLSQIENITHVCVEQEGEVCSTCLFKIYQRRNVDALIGNQLRITEIADVVSLIGVFVPSKPTERMTSVFSKEILLSFVELGKITSDEWDAVEIDDRLPMKALRLCLQGQRDKIAETLVGMNKNHRPIRIMLETLLEYLPKDEDRSISEYEHTVKHIGPVLQAFFESETVTSHFPNKNSTTQKGLGLKPDRPDFTVTVGKKEIAWGEFSGPAHKNDQWKNLWDFFREVRYGKAFLDSGYKMAPLFQIVYDVGSYMRLQTETRG</sequence>
<keyword evidence="3" id="KW-1185">Reference proteome</keyword>
<feature type="region of interest" description="Disordered" evidence="1">
    <location>
        <begin position="229"/>
        <end position="259"/>
    </location>
</feature>
<accession>A0A9P6IV69</accession>
<feature type="non-terminal residue" evidence="2">
    <location>
        <position position="537"/>
    </location>
</feature>
<gene>
    <name evidence="2" type="ORF">BGZ65_007997</name>
</gene>
<dbReference type="EMBL" id="JAAAHW010007410">
    <property type="protein sequence ID" value="KAF9948540.1"/>
    <property type="molecule type" value="Genomic_DNA"/>
</dbReference>